<dbReference type="AlphaFoldDB" id="A0A7W5ETK4"/>
<feature type="domain" description="Cytochrome c-type biogenesis protein H TPR" evidence="6">
    <location>
        <begin position="154"/>
        <end position="262"/>
    </location>
</feature>
<dbReference type="Gene3D" id="1.25.40.10">
    <property type="entry name" value="Tetratricopeptide repeat domain"/>
    <property type="match status" value="1"/>
</dbReference>
<comment type="caution">
    <text evidence="7">The sequence shown here is derived from an EMBL/GenBank/DDBJ whole genome shotgun (WGS) entry which is preliminary data.</text>
</comment>
<evidence type="ECO:0000256" key="2">
    <source>
        <dbReference type="ARBA" id="ARBA00022737"/>
    </source>
</evidence>
<keyword evidence="4" id="KW-0802">TPR repeat</keyword>
<evidence type="ECO:0000259" key="6">
    <source>
        <dbReference type="Pfam" id="PF23914"/>
    </source>
</evidence>
<keyword evidence="2" id="KW-0677">Repeat</keyword>
<evidence type="ECO:0000313" key="7">
    <source>
        <dbReference type="EMBL" id="MBB3230090.1"/>
    </source>
</evidence>
<dbReference type="GO" id="GO:0005886">
    <property type="term" value="C:plasma membrane"/>
    <property type="evidence" value="ECO:0007669"/>
    <property type="project" value="TreeGrafter"/>
</dbReference>
<dbReference type="RefSeq" id="WP_183382597.1">
    <property type="nucleotide sequence ID" value="NZ_JACHXR010000002.1"/>
</dbReference>
<reference evidence="7 8" key="1">
    <citation type="submission" date="2020-08" db="EMBL/GenBank/DDBJ databases">
        <title>Genomic Encyclopedia of Type Strains, Phase III (KMG-III): the genomes of soil and plant-associated and newly described type strains.</title>
        <authorList>
            <person name="Whitman W."/>
        </authorList>
    </citation>
    <scope>NUCLEOTIDE SEQUENCE [LARGE SCALE GENOMIC DNA]</scope>
    <source>
        <strain evidence="7 8">CECT 7744</strain>
    </source>
</reference>
<dbReference type="PANTHER" id="PTHR47870:SF4">
    <property type="entry name" value="CYTOCHROME C-TYPE BIOGENESIS PROTEIN CYCH"/>
    <property type="match status" value="1"/>
</dbReference>
<evidence type="ECO:0000313" key="8">
    <source>
        <dbReference type="Proteomes" id="UP000518892"/>
    </source>
</evidence>
<evidence type="ECO:0000256" key="1">
    <source>
        <dbReference type="ARBA" id="ARBA00004196"/>
    </source>
</evidence>
<keyword evidence="3" id="KW-0201">Cytochrome c-type biogenesis</keyword>
<dbReference type="GO" id="GO:0030313">
    <property type="term" value="C:cell envelope"/>
    <property type="evidence" value="ECO:0007669"/>
    <property type="project" value="UniProtKB-SubCell"/>
</dbReference>
<dbReference type="EMBL" id="JACHXR010000002">
    <property type="protein sequence ID" value="MBB3230090.1"/>
    <property type="molecule type" value="Genomic_DNA"/>
</dbReference>
<dbReference type="InterPro" id="IPR056413">
    <property type="entry name" value="TPR_CcmH_CycH"/>
</dbReference>
<proteinExistence type="predicted"/>
<dbReference type="GO" id="GO:0017004">
    <property type="term" value="P:cytochrome complex assembly"/>
    <property type="evidence" value="ECO:0007669"/>
    <property type="project" value="UniProtKB-KW"/>
</dbReference>
<dbReference type="InterPro" id="IPR017560">
    <property type="entry name" value="Cyt_c_biogenesis_CcmI"/>
</dbReference>
<dbReference type="Pfam" id="PF23914">
    <property type="entry name" value="TPR_CcmH_CycH"/>
    <property type="match status" value="1"/>
</dbReference>
<name>A0A7W5ETK4_9GAMM</name>
<organism evidence="7 8">
    <name type="scientific">Halomonas stenophila</name>
    <dbReference type="NCBI Taxonomy" id="795312"/>
    <lineage>
        <taxon>Bacteria</taxon>
        <taxon>Pseudomonadati</taxon>
        <taxon>Pseudomonadota</taxon>
        <taxon>Gammaproteobacteria</taxon>
        <taxon>Oceanospirillales</taxon>
        <taxon>Halomonadaceae</taxon>
        <taxon>Halomonas</taxon>
    </lineage>
</organism>
<keyword evidence="8" id="KW-1185">Reference proteome</keyword>
<accession>A0A7W5ETK4</accession>
<dbReference type="InterPro" id="IPR051263">
    <property type="entry name" value="C-type_cytochrome_biogenesis"/>
</dbReference>
<dbReference type="PANTHER" id="PTHR47870">
    <property type="entry name" value="CYTOCHROME C-TYPE BIOGENESIS PROTEIN CCMH"/>
    <property type="match status" value="1"/>
</dbReference>
<evidence type="ECO:0000259" key="5">
    <source>
        <dbReference type="Pfam" id="PF23892"/>
    </source>
</evidence>
<feature type="domain" description="Cytochrome c-type biogenesis protein H Ig-like" evidence="5">
    <location>
        <begin position="302"/>
        <end position="411"/>
    </location>
</feature>
<evidence type="ECO:0000256" key="3">
    <source>
        <dbReference type="ARBA" id="ARBA00022748"/>
    </source>
</evidence>
<dbReference type="Proteomes" id="UP000518892">
    <property type="component" value="Unassembled WGS sequence"/>
</dbReference>
<dbReference type="InterPro" id="IPR056412">
    <property type="entry name" value="Ig_CycH"/>
</dbReference>
<dbReference type="Pfam" id="PF23892">
    <property type="entry name" value="Ig_CycH"/>
    <property type="match status" value="1"/>
</dbReference>
<comment type="subcellular location">
    <subcellularLocation>
        <location evidence="1">Cell envelope</location>
    </subcellularLocation>
</comment>
<dbReference type="SUPFAM" id="SSF48452">
    <property type="entry name" value="TPR-like"/>
    <property type="match status" value="1"/>
</dbReference>
<sequence>MTLLWLAFAVLLLPALWLMVAPLRRAAALRAAQRDFETQDRTAEQNVAIYRRRLASLEAARDRGEIDATRFEEDRLELERSLLDDTAALERPPLKAAAAGKLLVPVLMVALVAASVLWYRLEGAEGDLALYRVQQEVAADPEASLPMLVQRLEEQAARQPDNPNVWRSLFPLYRDSGRVAEADAALTRLLELEGRRPWLLAELAQLRYFAADRELTEGVQALVDEALAADPGQPTVLGMLGIEAFENGDYQAAIDNWRRAIAGMDDPASAEALRQGIRVAQQRLSQSGEAEDPATAEAGPGIRVRVRLAPALAERVADDTAVFVVARDLAGELPPLAMARTTVGELPLTLTLDDGDAMAPMARLSQVEQARLVVRVSESGQADPRPGDLVGRHEAVAVGETDGEPVEVVVDGVIE</sequence>
<protein>
    <submittedName>
        <fullName evidence="7">Cytochrome c-type biogenesis protein CcmH</fullName>
    </submittedName>
</protein>
<dbReference type="InterPro" id="IPR011990">
    <property type="entry name" value="TPR-like_helical_dom_sf"/>
</dbReference>
<evidence type="ECO:0000256" key="4">
    <source>
        <dbReference type="ARBA" id="ARBA00022803"/>
    </source>
</evidence>
<gene>
    <name evidence="7" type="ORF">FHR97_000924</name>
</gene>
<dbReference type="NCBIfam" id="TIGR03142">
    <property type="entry name" value="cytochro_ccmI"/>
    <property type="match status" value="1"/>
</dbReference>